<dbReference type="EMBL" id="JAACJJ010000057">
    <property type="protein sequence ID" value="KAF5310985.1"/>
    <property type="molecule type" value="Genomic_DNA"/>
</dbReference>
<proteinExistence type="predicted"/>
<sequence>MYCKASHLMLFSTNTTINHGNFTAVSTTVNNTGPQNDFWTLNVLTRTRWRHQ</sequence>
<reference evidence="1 2" key="1">
    <citation type="journal article" date="2020" name="ISME J.">
        <title>Uncovering the hidden diversity of litter-decomposition mechanisms in mushroom-forming fungi.</title>
        <authorList>
            <person name="Floudas D."/>
            <person name="Bentzer J."/>
            <person name="Ahren D."/>
            <person name="Johansson T."/>
            <person name="Persson P."/>
            <person name="Tunlid A."/>
        </authorList>
    </citation>
    <scope>NUCLEOTIDE SEQUENCE [LARGE SCALE GENOMIC DNA]</scope>
    <source>
        <strain evidence="1 2">CBS 101986</strain>
    </source>
</reference>
<comment type="caution">
    <text evidence="1">The sequence shown here is derived from an EMBL/GenBank/DDBJ whole genome shotgun (WGS) entry which is preliminary data.</text>
</comment>
<protein>
    <submittedName>
        <fullName evidence="1">Uncharacterized protein</fullName>
    </submittedName>
</protein>
<evidence type="ECO:0000313" key="1">
    <source>
        <dbReference type="EMBL" id="KAF5310985.1"/>
    </source>
</evidence>
<evidence type="ECO:0000313" key="2">
    <source>
        <dbReference type="Proteomes" id="UP000567179"/>
    </source>
</evidence>
<name>A0A8H5ATT1_9AGAR</name>
<organism evidence="1 2">
    <name type="scientific">Psilocybe cf. subviscida</name>
    <dbReference type="NCBI Taxonomy" id="2480587"/>
    <lineage>
        <taxon>Eukaryota</taxon>
        <taxon>Fungi</taxon>
        <taxon>Dikarya</taxon>
        <taxon>Basidiomycota</taxon>
        <taxon>Agaricomycotina</taxon>
        <taxon>Agaricomycetes</taxon>
        <taxon>Agaricomycetidae</taxon>
        <taxon>Agaricales</taxon>
        <taxon>Agaricineae</taxon>
        <taxon>Strophariaceae</taxon>
        <taxon>Psilocybe</taxon>
    </lineage>
</organism>
<dbReference type="Proteomes" id="UP000567179">
    <property type="component" value="Unassembled WGS sequence"/>
</dbReference>
<accession>A0A8H5ATT1</accession>
<gene>
    <name evidence="1" type="ORF">D9619_007712</name>
</gene>
<dbReference type="AlphaFoldDB" id="A0A8H5ATT1"/>
<keyword evidence="2" id="KW-1185">Reference proteome</keyword>